<gene>
    <name evidence="1" type="ORF">SAMN02745724_02488</name>
</gene>
<evidence type="ECO:0000313" key="1">
    <source>
        <dbReference type="EMBL" id="SFC75971.1"/>
    </source>
</evidence>
<organism evidence="1 2">
    <name type="scientific">Pseudoalteromonas denitrificans DSM 6059</name>
    <dbReference type="NCBI Taxonomy" id="1123010"/>
    <lineage>
        <taxon>Bacteria</taxon>
        <taxon>Pseudomonadati</taxon>
        <taxon>Pseudomonadota</taxon>
        <taxon>Gammaproteobacteria</taxon>
        <taxon>Alteromonadales</taxon>
        <taxon>Pseudoalteromonadaceae</taxon>
        <taxon>Pseudoalteromonas</taxon>
    </lineage>
</organism>
<sequence length="108" mass="11914">MPMNYAEIFGIEALSLNSHFSKLKVVDNQTSTGNDDISSIPDLLAQDLKAAVELLNIDEKLNCHLVAQNMSGFNLIQKNESYMLSICNSGLDSTAKKQLWLKLINAAK</sequence>
<name>A0A1I1LSA4_9GAMM</name>
<keyword evidence="2" id="KW-1185">Reference proteome</keyword>
<dbReference type="OrthoDB" id="6293449at2"/>
<dbReference type="AlphaFoldDB" id="A0A1I1LSA4"/>
<accession>A0A1I1LSA4</accession>
<dbReference type="EMBL" id="FOLO01000017">
    <property type="protein sequence ID" value="SFC75971.1"/>
    <property type="molecule type" value="Genomic_DNA"/>
</dbReference>
<protein>
    <submittedName>
        <fullName evidence="1">Uncharacterized protein</fullName>
    </submittedName>
</protein>
<evidence type="ECO:0000313" key="2">
    <source>
        <dbReference type="Proteomes" id="UP000198862"/>
    </source>
</evidence>
<dbReference type="RefSeq" id="WP_091984204.1">
    <property type="nucleotide sequence ID" value="NZ_FOLO01000017.1"/>
</dbReference>
<dbReference type="Proteomes" id="UP000198862">
    <property type="component" value="Unassembled WGS sequence"/>
</dbReference>
<reference evidence="1 2" key="1">
    <citation type="submission" date="2016-10" db="EMBL/GenBank/DDBJ databases">
        <authorList>
            <person name="de Groot N.N."/>
        </authorList>
    </citation>
    <scope>NUCLEOTIDE SEQUENCE [LARGE SCALE GENOMIC DNA]</scope>
    <source>
        <strain evidence="1 2">DSM 6059</strain>
    </source>
</reference>
<proteinExistence type="predicted"/>